<reference evidence="1 2" key="1">
    <citation type="submission" date="2022-05" db="EMBL/GenBank/DDBJ databases">
        <title>Flavobacterium sp., isolated from activated sludge.</title>
        <authorList>
            <person name="Ran Q."/>
        </authorList>
    </citation>
    <scope>NUCLEOTIDE SEQUENCE [LARGE SCALE GENOMIC DNA]</scope>
    <source>
        <strain evidence="1 2">HXWNR70</strain>
    </source>
</reference>
<name>A0ABT0TKZ9_9FLAO</name>
<sequence length="228" mass="23586">MKKISIILFLAISLFSCQNEVEFNDPAFQASLNNEIWKANIKSAKITNGALVLEGTSIHYNLALRTNSASAGKYLLGTTNQANMAIVAPVNASLGLQYTTGINPGAVYGIVIQNAGSGYITSGALSVSGGSGSGLKVNIEANSRGSVTKIVVNSPGSGYLPGDVLTITAGNNNAKILVQTVQNSNGEVVITKNTGTTISGTFKFTAFDANTGAVVSCKEGVFYNLPLQ</sequence>
<proteinExistence type="predicted"/>
<keyword evidence="2" id="KW-1185">Reference proteome</keyword>
<gene>
    <name evidence="1" type="ORF">NAT50_02275</name>
</gene>
<dbReference type="PROSITE" id="PS51257">
    <property type="entry name" value="PROKAR_LIPOPROTEIN"/>
    <property type="match status" value="1"/>
</dbReference>
<protein>
    <submittedName>
        <fullName evidence="1">DUF6252 family protein</fullName>
    </submittedName>
</protein>
<accession>A0ABT0TKZ9</accession>
<comment type="caution">
    <text evidence="1">The sequence shown here is derived from an EMBL/GenBank/DDBJ whole genome shotgun (WGS) entry which is preliminary data.</text>
</comment>
<dbReference type="Proteomes" id="UP001317191">
    <property type="component" value="Unassembled WGS sequence"/>
</dbReference>
<dbReference type="RefSeq" id="WP_250591060.1">
    <property type="nucleotide sequence ID" value="NZ_JAMLJM010000001.1"/>
</dbReference>
<dbReference type="InterPro" id="IPR046219">
    <property type="entry name" value="DUF6252"/>
</dbReference>
<organism evidence="1 2">
    <name type="scientific">Flavobacterium luminosum</name>
    <dbReference type="NCBI Taxonomy" id="2949086"/>
    <lineage>
        <taxon>Bacteria</taxon>
        <taxon>Pseudomonadati</taxon>
        <taxon>Bacteroidota</taxon>
        <taxon>Flavobacteriia</taxon>
        <taxon>Flavobacteriales</taxon>
        <taxon>Flavobacteriaceae</taxon>
        <taxon>Flavobacterium</taxon>
    </lineage>
</organism>
<evidence type="ECO:0000313" key="2">
    <source>
        <dbReference type="Proteomes" id="UP001317191"/>
    </source>
</evidence>
<dbReference type="EMBL" id="JAMLJM010000001">
    <property type="protein sequence ID" value="MCL9808175.1"/>
    <property type="molecule type" value="Genomic_DNA"/>
</dbReference>
<dbReference type="Pfam" id="PF19765">
    <property type="entry name" value="DUF6252"/>
    <property type="match status" value="2"/>
</dbReference>
<evidence type="ECO:0000313" key="1">
    <source>
        <dbReference type="EMBL" id="MCL9808175.1"/>
    </source>
</evidence>